<evidence type="ECO:0000313" key="2">
    <source>
        <dbReference type="Proteomes" id="UP001060085"/>
    </source>
</evidence>
<comment type="caution">
    <text evidence="1">The sequence shown here is derived from an EMBL/GenBank/DDBJ whole genome shotgun (WGS) entry which is preliminary data.</text>
</comment>
<dbReference type="Proteomes" id="UP001060085">
    <property type="component" value="Linkage Group LG08"/>
</dbReference>
<evidence type="ECO:0000313" key="1">
    <source>
        <dbReference type="EMBL" id="KAI5650894.1"/>
    </source>
</evidence>
<dbReference type="EMBL" id="CM044708">
    <property type="protein sequence ID" value="KAI5650894.1"/>
    <property type="molecule type" value="Genomic_DNA"/>
</dbReference>
<proteinExistence type="predicted"/>
<keyword evidence="2" id="KW-1185">Reference proteome</keyword>
<reference evidence="2" key="1">
    <citation type="journal article" date="2023" name="Nat. Plants">
        <title>Single-cell RNA sequencing provides a high-resolution roadmap for understanding the multicellular compartmentation of specialized metabolism.</title>
        <authorList>
            <person name="Sun S."/>
            <person name="Shen X."/>
            <person name="Li Y."/>
            <person name="Li Y."/>
            <person name="Wang S."/>
            <person name="Li R."/>
            <person name="Zhang H."/>
            <person name="Shen G."/>
            <person name="Guo B."/>
            <person name="Wei J."/>
            <person name="Xu J."/>
            <person name="St-Pierre B."/>
            <person name="Chen S."/>
            <person name="Sun C."/>
        </authorList>
    </citation>
    <scope>NUCLEOTIDE SEQUENCE [LARGE SCALE GENOMIC DNA]</scope>
</reference>
<organism evidence="1 2">
    <name type="scientific">Catharanthus roseus</name>
    <name type="common">Madagascar periwinkle</name>
    <name type="synonym">Vinca rosea</name>
    <dbReference type="NCBI Taxonomy" id="4058"/>
    <lineage>
        <taxon>Eukaryota</taxon>
        <taxon>Viridiplantae</taxon>
        <taxon>Streptophyta</taxon>
        <taxon>Embryophyta</taxon>
        <taxon>Tracheophyta</taxon>
        <taxon>Spermatophyta</taxon>
        <taxon>Magnoliopsida</taxon>
        <taxon>eudicotyledons</taxon>
        <taxon>Gunneridae</taxon>
        <taxon>Pentapetalae</taxon>
        <taxon>asterids</taxon>
        <taxon>lamiids</taxon>
        <taxon>Gentianales</taxon>
        <taxon>Apocynaceae</taxon>
        <taxon>Rauvolfioideae</taxon>
        <taxon>Vinceae</taxon>
        <taxon>Catharanthinae</taxon>
        <taxon>Catharanthus</taxon>
    </lineage>
</organism>
<name>A0ACB9ZV00_CATRO</name>
<protein>
    <submittedName>
        <fullName evidence="1">Uncharacterized protein</fullName>
    </submittedName>
</protein>
<accession>A0ACB9ZV00</accession>
<gene>
    <name evidence="1" type="ORF">M9H77_36899</name>
</gene>
<sequence>MSQKTPDNHSLTFFFFLIILLSISFLGESRPPFACDPNNAATRNQLFCRVSLHIRDRVNDLLGRLTLQEKIRLLVNNAAPVERLGIKGYEWWSEALHGVSNTGPGVKFGGQFPGATSFPQVITTAASFNASLWEEIGKVVSDEARAMYNGGIAGLTYWSPNVNIFRDPRWGRGQETPGEDPVLAAKYAASYVRGLQSSVGNRLKVAACCKHYTAYDLDNWNGMDRFHFNAKVSRQDLEDTYNVPFKACVVEGRVASVMCSYNQVNGKPTCADSSLLRGTIRGSWRLNGYIVSDCDSVGVLYDTQHYTATPEDAAAATIKAGLDLDCGPFLAIHTEQAIRTGKLSEGDVNGALANTLTVQMRLGMFDGARQPYGNLGPKDVCTFAHQQLALEAARQGIVLLQNRARSLPLSRNRHPTVAVIGPNSDVTVTMIGNYAGVACAYTTPLQGISRYARTIHQVGCNGVACTSNRQFGAAEAAARQADATVLVMGLDQSIEAEGRDRGELLLPGLQQELVTRVARASRGPTILVLMSGSPIDVTFAKNDPRIAAILWAGYPGQAGGAAIADVLFGTTNPGGKLPMTWYPQDYVAKLPMTDMDMRANPIRGYPGRTYRFYKGPVVFPFGFGLSYTTFRESIVNAPTTVSVPLATKVTFTNTTAFLKNNAVRVSHSKCEAMNLALHMDVHNEGDVDGTHTLLVFSAPSGEKWAPQKQLVAFEKVHVLARTKQRMKIQIDACKHLSVADHYGIRRIPMGEHSLHIGDNIKHSISLQLAQEQIKT</sequence>